<protein>
    <recommendedName>
        <fullName evidence="4">Ecp2 effector protein domain-containing protein</fullName>
    </recommendedName>
</protein>
<comment type="caution">
    <text evidence="2">The sequence shown here is derived from an EMBL/GenBank/DDBJ whole genome shotgun (WGS) entry which is preliminary data.</text>
</comment>
<evidence type="ECO:0000313" key="3">
    <source>
        <dbReference type="Proteomes" id="UP000279236"/>
    </source>
</evidence>
<dbReference type="Proteomes" id="UP000279236">
    <property type="component" value="Unassembled WGS sequence"/>
</dbReference>
<dbReference type="RefSeq" id="XP_028472090.1">
    <property type="nucleotide sequence ID" value="XM_028619517.1"/>
</dbReference>
<gene>
    <name evidence="2" type="ORF">EHS24_003880</name>
</gene>
<dbReference type="AlphaFoldDB" id="A0A427XDU6"/>
<name>A0A427XDU6_9TREE</name>
<evidence type="ECO:0000313" key="2">
    <source>
        <dbReference type="EMBL" id="RSH76943.1"/>
    </source>
</evidence>
<keyword evidence="1" id="KW-0732">Signal</keyword>
<evidence type="ECO:0000256" key="1">
    <source>
        <dbReference type="SAM" id="SignalP"/>
    </source>
</evidence>
<feature type="chain" id="PRO_5019352153" description="Ecp2 effector protein domain-containing protein" evidence="1">
    <location>
        <begin position="34"/>
        <end position="155"/>
    </location>
</feature>
<feature type="signal peptide" evidence="1">
    <location>
        <begin position="1"/>
        <end position="33"/>
    </location>
</feature>
<evidence type="ECO:0008006" key="4">
    <source>
        <dbReference type="Google" id="ProtNLM"/>
    </source>
</evidence>
<reference evidence="2 3" key="1">
    <citation type="submission" date="2018-11" db="EMBL/GenBank/DDBJ databases">
        <title>Genome sequence of Apiotrichum porosum DSM 27194.</title>
        <authorList>
            <person name="Aliyu H."/>
            <person name="Gorte O."/>
            <person name="Ochsenreither K."/>
        </authorList>
    </citation>
    <scope>NUCLEOTIDE SEQUENCE [LARGE SCALE GENOMIC DNA]</scope>
    <source>
        <strain evidence="2 3">DSM 27194</strain>
    </source>
</reference>
<organism evidence="2 3">
    <name type="scientific">Apiotrichum porosum</name>
    <dbReference type="NCBI Taxonomy" id="105984"/>
    <lineage>
        <taxon>Eukaryota</taxon>
        <taxon>Fungi</taxon>
        <taxon>Dikarya</taxon>
        <taxon>Basidiomycota</taxon>
        <taxon>Agaricomycotina</taxon>
        <taxon>Tremellomycetes</taxon>
        <taxon>Trichosporonales</taxon>
        <taxon>Trichosporonaceae</taxon>
        <taxon>Apiotrichum</taxon>
    </lineage>
</organism>
<dbReference type="EMBL" id="RSCE01000019">
    <property type="protein sequence ID" value="RSH76943.1"/>
    <property type="molecule type" value="Genomic_DNA"/>
</dbReference>
<accession>A0A427XDU6</accession>
<proteinExistence type="predicted"/>
<sequence>MLPNSTGGIMKRATGALTLVLLVAQVNLVPVTASTLLDRADSAAQKRDLGYTLEYYEGVLCAGEPYLQVDGGQSGDTGCSSTNFNGNQEKCARSIMIHKHDTWESTDRKLFLSMWEKNDCTGALFDYETHIWPGTKACQSLSSADCAHAVRAYVK</sequence>
<dbReference type="GeneID" id="39588423"/>
<keyword evidence="3" id="KW-1185">Reference proteome</keyword>